<dbReference type="Proteomes" id="UP001190700">
    <property type="component" value="Unassembled WGS sequence"/>
</dbReference>
<keyword evidence="3" id="KW-1185">Reference proteome</keyword>
<gene>
    <name evidence="2" type="ORF">CYMTET_13386</name>
</gene>
<dbReference type="SUPFAM" id="SSF69318">
    <property type="entry name" value="Integrin alpha N-terminal domain"/>
    <property type="match status" value="1"/>
</dbReference>
<sequence>MFIDSGSGGDRKKHVLDSGLWRGGKARLLTLEALAQGTRKACSSAKNLHEDQESLSSAPEALAGTGKGLFNGSGSGGSGKACSLTQTLAEAGKPAHQLQESIEAESLFDISDSGRDRESLLSDSGSGGGTGKAMLKASPVAACDVDADGFEEVYVLNTDTYGGNTVTSDRLLDDPSDEWTDLFELDLHSNAANFVAGRSCACVDRNGTGRYAVMVANYGGPMRLYEMHPSTGALANVAGQANVAETTGGRALVSGLIVSSVPGMDIYANNEWSQYSGDLKGSNFLYKNNGDGTYEEVAEELGLKDEDNNGRGTALMDANGDGLVDVVYGNWNGNHRLFIQNADGTFSDQAPLDMSEPSRIRTVIPADFDNDGK</sequence>
<keyword evidence="1" id="KW-0732">Signal</keyword>
<proteinExistence type="predicted"/>
<dbReference type="AlphaFoldDB" id="A0AAE0GII1"/>
<dbReference type="PANTHER" id="PTHR16026">
    <property type="entry name" value="CARTILAGE ACIDIC PROTEIN 1"/>
    <property type="match status" value="1"/>
</dbReference>
<evidence type="ECO:0000313" key="3">
    <source>
        <dbReference type="Proteomes" id="UP001190700"/>
    </source>
</evidence>
<dbReference type="Pfam" id="PF13517">
    <property type="entry name" value="FG-GAP_3"/>
    <property type="match status" value="1"/>
</dbReference>
<dbReference type="EMBL" id="LGRX02005323">
    <property type="protein sequence ID" value="KAK3278692.1"/>
    <property type="molecule type" value="Genomic_DNA"/>
</dbReference>
<comment type="caution">
    <text evidence="2">The sequence shown here is derived from an EMBL/GenBank/DDBJ whole genome shotgun (WGS) entry which is preliminary data.</text>
</comment>
<dbReference type="PANTHER" id="PTHR16026:SF0">
    <property type="entry name" value="CARTILAGE ACIDIC PROTEIN 1"/>
    <property type="match status" value="1"/>
</dbReference>
<organism evidence="2 3">
    <name type="scientific">Cymbomonas tetramitiformis</name>
    <dbReference type="NCBI Taxonomy" id="36881"/>
    <lineage>
        <taxon>Eukaryota</taxon>
        <taxon>Viridiplantae</taxon>
        <taxon>Chlorophyta</taxon>
        <taxon>Pyramimonadophyceae</taxon>
        <taxon>Pyramimonadales</taxon>
        <taxon>Pyramimonadaceae</taxon>
        <taxon>Cymbomonas</taxon>
    </lineage>
</organism>
<reference evidence="2 3" key="1">
    <citation type="journal article" date="2015" name="Genome Biol. Evol.">
        <title>Comparative Genomics of a Bacterivorous Green Alga Reveals Evolutionary Causalities and Consequences of Phago-Mixotrophic Mode of Nutrition.</title>
        <authorList>
            <person name="Burns J.A."/>
            <person name="Paasch A."/>
            <person name="Narechania A."/>
            <person name="Kim E."/>
        </authorList>
    </citation>
    <scope>NUCLEOTIDE SEQUENCE [LARGE SCALE GENOMIC DNA]</scope>
    <source>
        <strain evidence="2 3">PLY_AMNH</strain>
    </source>
</reference>
<evidence type="ECO:0000256" key="1">
    <source>
        <dbReference type="ARBA" id="ARBA00022729"/>
    </source>
</evidence>
<dbReference type="InterPro" id="IPR028994">
    <property type="entry name" value="Integrin_alpha_N"/>
</dbReference>
<dbReference type="InterPro" id="IPR027039">
    <property type="entry name" value="Crtac1"/>
</dbReference>
<dbReference type="InterPro" id="IPR013517">
    <property type="entry name" value="FG-GAP"/>
</dbReference>
<name>A0AAE0GII1_9CHLO</name>
<protein>
    <submittedName>
        <fullName evidence="2">Uncharacterized protein</fullName>
    </submittedName>
</protein>
<accession>A0AAE0GII1</accession>
<evidence type="ECO:0000313" key="2">
    <source>
        <dbReference type="EMBL" id="KAK3278692.1"/>
    </source>
</evidence>